<dbReference type="EMBL" id="PQXH01000035">
    <property type="protein sequence ID" value="TGO15851.1"/>
    <property type="molecule type" value="Genomic_DNA"/>
</dbReference>
<evidence type="ECO:0000313" key="2">
    <source>
        <dbReference type="EMBL" id="TGO15851.1"/>
    </source>
</evidence>
<protein>
    <submittedName>
        <fullName evidence="2">Uncharacterized protein</fullName>
    </submittedName>
</protein>
<dbReference type="AlphaFoldDB" id="A0A4Z1F2W4"/>
<name>A0A4Z1F2W4_9HELO</name>
<sequence length="177" mass="20281">MKSNPQAAPMDHIDRRSDGKSNSTTIPSGSCGPHNRKQLQDSNPIENPKKDSAETESRLVCGNKLQNHDGTEGKCHGFQMKLFKAQWDAIYNFFFEDIMNAEDEIDELLRGTKYEGWDEERGKKARDIVRKVGNFDIQISEYQKNPKVVEAQNTFDVHSIALKKNYANHNIKRAIRK</sequence>
<proteinExistence type="predicted"/>
<organism evidence="2 3">
    <name type="scientific">Botrytis tulipae</name>
    <dbReference type="NCBI Taxonomy" id="87230"/>
    <lineage>
        <taxon>Eukaryota</taxon>
        <taxon>Fungi</taxon>
        <taxon>Dikarya</taxon>
        <taxon>Ascomycota</taxon>
        <taxon>Pezizomycotina</taxon>
        <taxon>Leotiomycetes</taxon>
        <taxon>Helotiales</taxon>
        <taxon>Sclerotiniaceae</taxon>
        <taxon>Botrytis</taxon>
    </lineage>
</organism>
<keyword evidence="3" id="KW-1185">Reference proteome</keyword>
<dbReference type="OrthoDB" id="10476167at2759"/>
<comment type="caution">
    <text evidence="2">The sequence shown here is derived from an EMBL/GenBank/DDBJ whole genome shotgun (WGS) entry which is preliminary data.</text>
</comment>
<gene>
    <name evidence="2" type="ORF">BTUL_0035g00570</name>
</gene>
<evidence type="ECO:0000256" key="1">
    <source>
        <dbReference type="SAM" id="MobiDB-lite"/>
    </source>
</evidence>
<accession>A0A4Z1F2W4</accession>
<feature type="region of interest" description="Disordered" evidence="1">
    <location>
        <begin position="1"/>
        <end position="57"/>
    </location>
</feature>
<dbReference type="Proteomes" id="UP000297777">
    <property type="component" value="Unassembled WGS sequence"/>
</dbReference>
<feature type="compositionally biased region" description="Basic and acidic residues" evidence="1">
    <location>
        <begin position="47"/>
        <end position="57"/>
    </location>
</feature>
<evidence type="ECO:0000313" key="3">
    <source>
        <dbReference type="Proteomes" id="UP000297777"/>
    </source>
</evidence>
<reference evidence="2 3" key="1">
    <citation type="submission" date="2017-12" db="EMBL/GenBank/DDBJ databases">
        <title>Comparative genomics of Botrytis spp.</title>
        <authorList>
            <person name="Valero-Jimenez C.A."/>
            <person name="Tapia P."/>
            <person name="Veloso J."/>
            <person name="Silva-Moreno E."/>
            <person name="Staats M."/>
            <person name="Valdes J.H."/>
            <person name="Van Kan J.A.L."/>
        </authorList>
    </citation>
    <scope>NUCLEOTIDE SEQUENCE [LARGE SCALE GENOMIC DNA]</scope>
    <source>
        <strain evidence="2 3">Bt9001</strain>
    </source>
</reference>